<dbReference type="Proteomes" id="UP000756921">
    <property type="component" value="Unassembled WGS sequence"/>
</dbReference>
<sequence>MAETSDPVRVPWWPAEVMCRSHSHSHSPPPPNGHLSERTKRGVFVKVGFWNIAVYGLRGELPKRVSVHRTGYLARVMASSLALVTPHVTRTMMASRVEIEKTSFALHPREHG</sequence>
<reference evidence="1" key="1">
    <citation type="journal article" date="2020" name="Mol. Plant Microbe Interact.">
        <title>Genome Sequence of the Biocontrol Agent Coniothyrium minitans strain Conio (IMI 134523).</title>
        <authorList>
            <person name="Patel D."/>
            <person name="Shittu T.A."/>
            <person name="Baroncelli R."/>
            <person name="Muthumeenakshi S."/>
            <person name="Osborne T.H."/>
            <person name="Janganan T.K."/>
            <person name="Sreenivasaprasad S."/>
        </authorList>
    </citation>
    <scope>NUCLEOTIDE SEQUENCE</scope>
    <source>
        <strain evidence="1">Conio</strain>
    </source>
</reference>
<accession>A0A9P6GLH0</accession>
<comment type="caution">
    <text evidence="1">The sequence shown here is derived from an EMBL/GenBank/DDBJ whole genome shotgun (WGS) entry which is preliminary data.</text>
</comment>
<organism evidence="1 2">
    <name type="scientific">Paraphaeosphaeria minitans</name>
    <dbReference type="NCBI Taxonomy" id="565426"/>
    <lineage>
        <taxon>Eukaryota</taxon>
        <taxon>Fungi</taxon>
        <taxon>Dikarya</taxon>
        <taxon>Ascomycota</taxon>
        <taxon>Pezizomycotina</taxon>
        <taxon>Dothideomycetes</taxon>
        <taxon>Pleosporomycetidae</taxon>
        <taxon>Pleosporales</taxon>
        <taxon>Massarineae</taxon>
        <taxon>Didymosphaeriaceae</taxon>
        <taxon>Paraphaeosphaeria</taxon>
    </lineage>
</organism>
<evidence type="ECO:0000313" key="2">
    <source>
        <dbReference type="Proteomes" id="UP000756921"/>
    </source>
</evidence>
<gene>
    <name evidence="1" type="ORF">PMIN01_05195</name>
</gene>
<dbReference type="EMBL" id="WJXW01000004">
    <property type="protein sequence ID" value="KAF9737416.1"/>
    <property type="molecule type" value="Genomic_DNA"/>
</dbReference>
<dbReference type="AlphaFoldDB" id="A0A9P6GLH0"/>
<name>A0A9P6GLH0_9PLEO</name>
<evidence type="ECO:0000313" key="1">
    <source>
        <dbReference type="EMBL" id="KAF9737416.1"/>
    </source>
</evidence>
<protein>
    <submittedName>
        <fullName evidence="1">Uncharacterized protein</fullName>
    </submittedName>
</protein>
<proteinExistence type="predicted"/>
<keyword evidence="2" id="KW-1185">Reference proteome</keyword>